<evidence type="ECO:0000259" key="3">
    <source>
        <dbReference type="Pfam" id="PF05193"/>
    </source>
</evidence>
<evidence type="ECO:0000313" key="4">
    <source>
        <dbReference type="EMBL" id="OIR00392.1"/>
    </source>
</evidence>
<comment type="caution">
    <text evidence="4">The sequence shown here is derived from an EMBL/GenBank/DDBJ whole genome shotgun (WGS) entry which is preliminary data.</text>
</comment>
<dbReference type="Pfam" id="PF05193">
    <property type="entry name" value="Peptidase_M16_C"/>
    <property type="match status" value="2"/>
</dbReference>
<dbReference type="PANTHER" id="PTHR11851:SF49">
    <property type="entry name" value="MITOCHONDRIAL-PROCESSING PEPTIDASE SUBUNIT ALPHA"/>
    <property type="match status" value="1"/>
</dbReference>
<dbReference type="InterPro" id="IPR011249">
    <property type="entry name" value="Metalloenz_LuxS/M16"/>
</dbReference>
<gene>
    <name evidence="4" type="ORF">GALL_174570</name>
</gene>
<feature type="domain" description="Peptidase M16 N-terminal" evidence="2">
    <location>
        <begin position="50"/>
        <end position="197"/>
    </location>
</feature>
<dbReference type="Gene3D" id="3.30.830.10">
    <property type="entry name" value="Metalloenzyme, LuxS/M16 peptidase-like"/>
    <property type="match status" value="4"/>
</dbReference>
<feature type="domain" description="Peptidase M16 C-terminal" evidence="3">
    <location>
        <begin position="207"/>
        <end position="375"/>
    </location>
</feature>
<organism evidence="4">
    <name type="scientific">mine drainage metagenome</name>
    <dbReference type="NCBI Taxonomy" id="410659"/>
    <lineage>
        <taxon>unclassified sequences</taxon>
        <taxon>metagenomes</taxon>
        <taxon>ecological metagenomes</taxon>
    </lineage>
</organism>
<proteinExistence type="inferred from homology"/>
<evidence type="ECO:0000256" key="1">
    <source>
        <dbReference type="ARBA" id="ARBA00007261"/>
    </source>
</evidence>
<accession>A0A1J5S8K4</accession>
<dbReference type="InterPro" id="IPR050361">
    <property type="entry name" value="MPP/UQCRC_Complex"/>
</dbReference>
<dbReference type="AlphaFoldDB" id="A0A1J5S8K4"/>
<evidence type="ECO:0000259" key="2">
    <source>
        <dbReference type="Pfam" id="PF00675"/>
    </source>
</evidence>
<protein>
    <submittedName>
        <fullName evidence="4">Peptidase M16 inactive domain protein</fullName>
    </submittedName>
</protein>
<comment type="similarity">
    <text evidence="1">Belongs to the peptidase M16 family.</text>
</comment>
<dbReference type="Pfam" id="PF00675">
    <property type="entry name" value="Peptidase_M16"/>
    <property type="match status" value="1"/>
</dbReference>
<sequence length="896" mass="96025">MNQTDQPQRHHRLRKFAIAALAVASLAWAGGAAAAAGGDVLRATLANGLRVIIVRNTLAPVVTTQINYLAGSDEAPDGFPGMAHAQEHMMFRGSPGLSAGQLAAISAEMGGAFDADTQQSVTQYFFTAPSRDLDLALRVEAIRMAGVLDSDALWRKERGAIEQEVAQDLSSPDYVFYSRLLAAMFEGTPYAHDALGTRASFDQTTGAMLHKFHDQWYGPNNALLIIVGDVQPDQALAKVKALFGGIPARPLGQRPAIKLQPVKAQTLALDTDQPDGMAVISFRMPGYDSGDYAAATVLSDVLSSERGELYGLVPQGKALSAGFSLSSFRQSGLGFAAAAFPKGGDAKALLADLRRILGDYLKSGLPPELVTAAKRRELAAAEFQKNSVSGLASAWSQAVAVEGRNSPDDDVRAIQAVTVADVNRVARRYLDFDHAITAVLTPQASGKAVAARGFGGKESFASKRIEAVRLPAWAKRALTRLTVPASTVHPVVTVLPNGLKLIVQPESISDTVSLYGHIDNRPELEQPRGKEGVDEVLSQLLSYGTQTLDRVAFQAALDAIAADESAGTDFSLQVMRGNLRRGIALLSGNELHPALPEAAFAVIKRQVAAAAAGRLQSPGYLTSRAVRTALFPKHDPTLRETTPESVAALTMADVKDYYRRVFRPDLTTIVVIGNVAPAQVKAEIERAFGAWTAAGPKPETRLPSVPPNAPSAAVVPDASRVQDQVILAETLALNRYDPDYYALELGNHVLGGAFYATWLYRDLREQQGLVYYVDSSFQVGKTRAVYMVNYASDPAKVAKARAIVIRDLRRMQTAPVSAAELLRAKTLLLRQTSLAEASVDSIAAGLISRTVLGLPLDEPVRAARRYLALTAKQVQAAYAKWLSTARLVQVTQGPVR</sequence>
<dbReference type="PANTHER" id="PTHR11851">
    <property type="entry name" value="METALLOPROTEASE"/>
    <property type="match status" value="1"/>
</dbReference>
<dbReference type="EMBL" id="MLJW01000095">
    <property type="protein sequence ID" value="OIR00392.1"/>
    <property type="molecule type" value="Genomic_DNA"/>
</dbReference>
<name>A0A1J5S8K4_9ZZZZ</name>
<feature type="domain" description="Peptidase M16 C-terminal" evidence="3">
    <location>
        <begin position="649"/>
        <end position="828"/>
    </location>
</feature>
<dbReference type="InterPro" id="IPR011765">
    <property type="entry name" value="Pept_M16_N"/>
</dbReference>
<reference evidence="4" key="1">
    <citation type="submission" date="2016-10" db="EMBL/GenBank/DDBJ databases">
        <title>Sequence of Gallionella enrichment culture.</title>
        <authorList>
            <person name="Poehlein A."/>
            <person name="Muehling M."/>
            <person name="Daniel R."/>
        </authorList>
    </citation>
    <scope>NUCLEOTIDE SEQUENCE</scope>
</reference>
<dbReference type="InterPro" id="IPR007863">
    <property type="entry name" value="Peptidase_M16_C"/>
</dbReference>
<dbReference type="GO" id="GO:0046872">
    <property type="term" value="F:metal ion binding"/>
    <property type="evidence" value="ECO:0007669"/>
    <property type="project" value="InterPro"/>
</dbReference>
<dbReference type="SUPFAM" id="SSF63411">
    <property type="entry name" value="LuxS/MPP-like metallohydrolase"/>
    <property type="match status" value="4"/>
</dbReference>